<evidence type="ECO:0000313" key="2">
    <source>
        <dbReference type="Proteomes" id="UP000000768"/>
    </source>
</evidence>
<sequence>MSRSRFFFAWMLVVAVAVVLVWSCTGRSLLLLASSRCCG</sequence>
<accession>A0A1W0VRP7</accession>
<gene>
    <name evidence="1" type="ORF">SORBI_3010G062950</name>
</gene>
<proteinExistence type="predicted"/>
<dbReference type="InParanoid" id="A0A1W0VRP7"/>
<organism evidence="1 2">
    <name type="scientific">Sorghum bicolor</name>
    <name type="common">Sorghum</name>
    <name type="synonym">Sorghum vulgare</name>
    <dbReference type="NCBI Taxonomy" id="4558"/>
    <lineage>
        <taxon>Eukaryota</taxon>
        <taxon>Viridiplantae</taxon>
        <taxon>Streptophyta</taxon>
        <taxon>Embryophyta</taxon>
        <taxon>Tracheophyta</taxon>
        <taxon>Spermatophyta</taxon>
        <taxon>Magnoliopsida</taxon>
        <taxon>Liliopsida</taxon>
        <taxon>Poales</taxon>
        <taxon>Poaceae</taxon>
        <taxon>PACMAD clade</taxon>
        <taxon>Panicoideae</taxon>
        <taxon>Andropogonodae</taxon>
        <taxon>Andropogoneae</taxon>
        <taxon>Sorghinae</taxon>
        <taxon>Sorghum</taxon>
    </lineage>
</organism>
<dbReference type="Proteomes" id="UP000000768">
    <property type="component" value="Chromosome 10"/>
</dbReference>
<protein>
    <submittedName>
        <fullName evidence="1">Uncharacterized protein</fullName>
    </submittedName>
</protein>
<keyword evidence="2" id="KW-1185">Reference proteome</keyword>
<dbReference type="Gramene" id="OQU75959">
    <property type="protein sequence ID" value="OQU75959"/>
    <property type="gene ID" value="SORBI_3010G062950"/>
</dbReference>
<name>A0A1W0VRP7_SORBI</name>
<evidence type="ECO:0000313" key="1">
    <source>
        <dbReference type="EMBL" id="OQU75959.1"/>
    </source>
</evidence>
<dbReference type="AlphaFoldDB" id="A0A1W0VRP7"/>
<dbReference type="EMBL" id="CM000769">
    <property type="protein sequence ID" value="OQU75959.1"/>
    <property type="molecule type" value="Genomic_DNA"/>
</dbReference>
<reference evidence="2" key="2">
    <citation type="journal article" date="2018" name="Plant J.">
        <title>The Sorghum bicolor reference genome: improved assembly, gene annotations, a transcriptome atlas, and signatures of genome organization.</title>
        <authorList>
            <person name="McCormick R.F."/>
            <person name="Truong S.K."/>
            <person name="Sreedasyam A."/>
            <person name="Jenkins J."/>
            <person name="Shu S."/>
            <person name="Sims D."/>
            <person name="Kennedy M."/>
            <person name="Amirebrahimi M."/>
            <person name="Weers B.D."/>
            <person name="McKinley B."/>
            <person name="Mattison A."/>
            <person name="Morishige D.T."/>
            <person name="Grimwood J."/>
            <person name="Schmutz J."/>
            <person name="Mullet J.E."/>
        </authorList>
    </citation>
    <scope>NUCLEOTIDE SEQUENCE [LARGE SCALE GENOMIC DNA]</scope>
    <source>
        <strain evidence="2">cv. BTx623</strain>
    </source>
</reference>
<reference evidence="1 2" key="1">
    <citation type="journal article" date="2009" name="Nature">
        <title>The Sorghum bicolor genome and the diversification of grasses.</title>
        <authorList>
            <person name="Paterson A.H."/>
            <person name="Bowers J.E."/>
            <person name="Bruggmann R."/>
            <person name="Dubchak I."/>
            <person name="Grimwood J."/>
            <person name="Gundlach H."/>
            <person name="Haberer G."/>
            <person name="Hellsten U."/>
            <person name="Mitros T."/>
            <person name="Poliakov A."/>
            <person name="Schmutz J."/>
            <person name="Spannagl M."/>
            <person name="Tang H."/>
            <person name="Wang X."/>
            <person name="Wicker T."/>
            <person name="Bharti A.K."/>
            <person name="Chapman J."/>
            <person name="Feltus F.A."/>
            <person name="Gowik U."/>
            <person name="Grigoriev I.V."/>
            <person name="Lyons E."/>
            <person name="Maher C.A."/>
            <person name="Martis M."/>
            <person name="Narechania A."/>
            <person name="Otillar R.P."/>
            <person name="Penning B.W."/>
            <person name="Salamov A.A."/>
            <person name="Wang Y."/>
            <person name="Zhang L."/>
            <person name="Carpita N.C."/>
            <person name="Freeling M."/>
            <person name="Gingle A.R."/>
            <person name="Hash C.T."/>
            <person name="Keller B."/>
            <person name="Klein P."/>
            <person name="Kresovich S."/>
            <person name="McCann M.C."/>
            <person name="Ming R."/>
            <person name="Peterson D.G."/>
            <person name="Mehboob-ur-Rahman"/>
            <person name="Ware D."/>
            <person name="Westhoff P."/>
            <person name="Mayer K.F."/>
            <person name="Messing J."/>
            <person name="Rokhsar D.S."/>
        </authorList>
    </citation>
    <scope>NUCLEOTIDE SEQUENCE [LARGE SCALE GENOMIC DNA]</scope>
    <source>
        <strain evidence="2">cv. BTx623</strain>
    </source>
</reference>